<dbReference type="InterPro" id="IPR000667">
    <property type="entry name" value="Peptidase_S13"/>
</dbReference>
<dbReference type="InterPro" id="IPR012338">
    <property type="entry name" value="Beta-lactam/transpept-like"/>
</dbReference>
<organism evidence="3 4">
    <name type="scientific">Lentibacillus kapialis</name>
    <dbReference type="NCBI Taxonomy" id="340214"/>
    <lineage>
        <taxon>Bacteria</taxon>
        <taxon>Bacillati</taxon>
        <taxon>Bacillota</taxon>
        <taxon>Bacilli</taxon>
        <taxon>Bacillales</taxon>
        <taxon>Bacillaceae</taxon>
        <taxon>Lentibacillus</taxon>
    </lineage>
</organism>
<dbReference type="GO" id="GO:0006508">
    <property type="term" value="P:proteolysis"/>
    <property type="evidence" value="ECO:0007669"/>
    <property type="project" value="InterPro"/>
</dbReference>
<keyword evidence="4" id="KW-1185">Reference proteome</keyword>
<dbReference type="SUPFAM" id="SSF56601">
    <property type="entry name" value="beta-lactamase/transpeptidase-like"/>
    <property type="match status" value="1"/>
</dbReference>
<dbReference type="EMBL" id="BMNQ01000063">
    <property type="protein sequence ID" value="GGK05847.1"/>
    <property type="molecule type" value="Genomic_DNA"/>
</dbReference>
<dbReference type="NCBIfam" id="TIGR00666">
    <property type="entry name" value="PBP4"/>
    <property type="match status" value="1"/>
</dbReference>
<sequence length="514" mass="55967">MIVKDYGKKLFLLLLLAIVLVMPFAEQDQSIVSASQDTAEKSDQIETIKTNSEDQDLEDKLDAILEHDSLDGTSVSVSVRNAESGEILYDYNGDLRLHPASNMKILTGAAAMETLGPDYQFTTEVLTDGQVNGKVLQGDLYLKGKGDPTLMKEDLDQFAAQLKEEGITNIKGDLIGDDSWYDDVRLSQDLNWSDEPYYTGAQVSALSLSPNNDYDAGTVIVDVYPSDEAGNEADVTVTPATDYVTIINNTETVAAGESKDISIQRQHGSNEIVVEGTIPVDGTRSRSWVSVWEPTGYALDVFKKSLGEHGLKFIGNSGVKTGVTPENATVLASRDSMPIEELYTRFMKLSNNGHGEILTKEMAKMVNGEGSWDEGLDVIEDVAENYGIDNNTILFRDGSGMSHKNMIPSNELSKFLTAIKDEDWFPAFEDSLPVAGEPGRFVGGTLRYRMTEEPAQGNVVAKTGSLTGVSTLSGYVASHDGKELVFSIMLNNYLGRSDTKIEDSIAATLAGHEF</sequence>
<proteinExistence type="inferred from homology"/>
<dbReference type="PANTHER" id="PTHR30023:SF0">
    <property type="entry name" value="PENICILLIN-SENSITIVE CARBOXYPEPTIDASE A"/>
    <property type="match status" value="1"/>
</dbReference>
<comment type="similarity">
    <text evidence="1">Belongs to the peptidase S13 family.</text>
</comment>
<keyword evidence="3" id="KW-0645">Protease</keyword>
<dbReference type="Proteomes" id="UP000658382">
    <property type="component" value="Unassembled WGS sequence"/>
</dbReference>
<protein>
    <submittedName>
        <fullName evidence="3">D-alanyl-D-alanine carboxypeptidase DacC</fullName>
    </submittedName>
</protein>
<comment type="caution">
    <text evidence="3">The sequence shown here is derived from an EMBL/GenBank/DDBJ whole genome shotgun (WGS) entry which is preliminary data.</text>
</comment>
<dbReference type="PRINTS" id="PR00922">
    <property type="entry name" value="DADACBPTASE3"/>
</dbReference>
<evidence type="ECO:0000256" key="1">
    <source>
        <dbReference type="ARBA" id="ARBA00006096"/>
    </source>
</evidence>
<evidence type="ECO:0000256" key="2">
    <source>
        <dbReference type="ARBA" id="ARBA00022801"/>
    </source>
</evidence>
<evidence type="ECO:0000313" key="3">
    <source>
        <dbReference type="EMBL" id="GGK05847.1"/>
    </source>
</evidence>
<dbReference type="Gene3D" id="3.40.710.10">
    <property type="entry name" value="DD-peptidase/beta-lactamase superfamily"/>
    <property type="match status" value="2"/>
</dbReference>
<dbReference type="RefSeq" id="WP_188633956.1">
    <property type="nucleotide sequence ID" value="NZ_BMNQ01000063.1"/>
</dbReference>
<name>A0A917Q0X8_9BACI</name>
<dbReference type="PANTHER" id="PTHR30023">
    <property type="entry name" value="D-ALANYL-D-ALANINE CARBOXYPEPTIDASE"/>
    <property type="match status" value="1"/>
</dbReference>
<keyword evidence="3" id="KW-0121">Carboxypeptidase</keyword>
<dbReference type="GO" id="GO:0004185">
    <property type="term" value="F:serine-type carboxypeptidase activity"/>
    <property type="evidence" value="ECO:0007669"/>
    <property type="project" value="InterPro"/>
</dbReference>
<dbReference type="GO" id="GO:0000270">
    <property type="term" value="P:peptidoglycan metabolic process"/>
    <property type="evidence" value="ECO:0007669"/>
    <property type="project" value="TreeGrafter"/>
</dbReference>
<dbReference type="Gene3D" id="3.50.80.20">
    <property type="entry name" value="D-Ala-D-Ala carboxypeptidase C, peptidase S13"/>
    <property type="match status" value="1"/>
</dbReference>
<gene>
    <name evidence="3" type="primary">dacC</name>
    <name evidence="3" type="ORF">GCM10007063_30310</name>
</gene>
<accession>A0A917Q0X8</accession>
<dbReference type="Pfam" id="PF02113">
    <property type="entry name" value="Peptidase_S13"/>
    <property type="match status" value="1"/>
</dbReference>
<reference evidence="3" key="2">
    <citation type="submission" date="2020-09" db="EMBL/GenBank/DDBJ databases">
        <authorList>
            <person name="Sun Q."/>
            <person name="Ohkuma M."/>
        </authorList>
    </citation>
    <scope>NUCLEOTIDE SEQUENCE</scope>
    <source>
        <strain evidence="3">JCM 12580</strain>
    </source>
</reference>
<reference evidence="3" key="1">
    <citation type="journal article" date="2014" name="Int. J. Syst. Evol. Microbiol.">
        <title>Complete genome sequence of Corynebacterium casei LMG S-19264T (=DSM 44701T), isolated from a smear-ripened cheese.</title>
        <authorList>
            <consortium name="US DOE Joint Genome Institute (JGI-PGF)"/>
            <person name="Walter F."/>
            <person name="Albersmeier A."/>
            <person name="Kalinowski J."/>
            <person name="Ruckert C."/>
        </authorList>
    </citation>
    <scope>NUCLEOTIDE SEQUENCE</scope>
    <source>
        <strain evidence="3">JCM 12580</strain>
    </source>
</reference>
<keyword evidence="2" id="KW-0378">Hydrolase</keyword>
<evidence type="ECO:0000313" key="4">
    <source>
        <dbReference type="Proteomes" id="UP000658382"/>
    </source>
</evidence>
<dbReference type="AlphaFoldDB" id="A0A917Q0X8"/>